<organism evidence="1 2">
    <name type="scientific">Actinomycetospora aeridis</name>
    <dbReference type="NCBI Taxonomy" id="3129231"/>
    <lineage>
        <taxon>Bacteria</taxon>
        <taxon>Bacillati</taxon>
        <taxon>Actinomycetota</taxon>
        <taxon>Actinomycetes</taxon>
        <taxon>Pseudonocardiales</taxon>
        <taxon>Pseudonocardiaceae</taxon>
        <taxon>Actinomycetospora</taxon>
    </lineage>
</organism>
<evidence type="ECO:0000313" key="1">
    <source>
        <dbReference type="EMBL" id="MEJ2886178.1"/>
    </source>
</evidence>
<reference evidence="1 2" key="1">
    <citation type="submission" date="2024-03" db="EMBL/GenBank/DDBJ databases">
        <title>Actinomycetospora sp. OC33-EN06, a novel actinomycete isolated from wild orchid (Aerides multiflora).</title>
        <authorList>
            <person name="Suriyachadkun C."/>
        </authorList>
    </citation>
    <scope>NUCLEOTIDE SEQUENCE [LARGE SCALE GENOMIC DNA]</scope>
    <source>
        <strain evidence="1 2">OC33-EN06</strain>
    </source>
</reference>
<dbReference type="EMBL" id="JBBEGL010000002">
    <property type="protein sequence ID" value="MEJ2886178.1"/>
    <property type="molecule type" value="Genomic_DNA"/>
</dbReference>
<sequence length="87" mass="9903">MIDTDRPTEIDAQVPPEPTDLLIFTDRDGDLWQRLDSVLVGERWRCIKDKVPQLLGASPLASWRWVMFNVAPIRPVQWADATSEVSA</sequence>
<evidence type="ECO:0000313" key="2">
    <source>
        <dbReference type="Proteomes" id="UP001370100"/>
    </source>
</evidence>
<protein>
    <submittedName>
        <fullName evidence="1">Uncharacterized protein</fullName>
    </submittedName>
</protein>
<dbReference type="Proteomes" id="UP001370100">
    <property type="component" value="Unassembled WGS sequence"/>
</dbReference>
<accession>A0ABU8N3D3</accession>
<proteinExistence type="predicted"/>
<comment type="caution">
    <text evidence="1">The sequence shown here is derived from an EMBL/GenBank/DDBJ whole genome shotgun (WGS) entry which is preliminary data.</text>
</comment>
<keyword evidence="2" id="KW-1185">Reference proteome</keyword>
<name>A0ABU8N3D3_9PSEU</name>
<dbReference type="RefSeq" id="WP_337712666.1">
    <property type="nucleotide sequence ID" value="NZ_JBBEGL010000002.1"/>
</dbReference>
<gene>
    <name evidence="1" type="ORF">WCD41_06915</name>
</gene>